<comment type="similarity">
    <text evidence="1">Belongs to the peptidase C40 family.</text>
</comment>
<dbReference type="GO" id="GO:0008234">
    <property type="term" value="F:cysteine-type peptidase activity"/>
    <property type="evidence" value="ECO:0007669"/>
    <property type="project" value="UniProtKB-KW"/>
</dbReference>
<keyword evidence="4" id="KW-0788">Thiol protease</keyword>
<evidence type="ECO:0000256" key="3">
    <source>
        <dbReference type="ARBA" id="ARBA00022801"/>
    </source>
</evidence>
<dbReference type="AlphaFoldDB" id="I8UBM4"/>
<evidence type="ECO:0000313" key="7">
    <source>
        <dbReference type="Proteomes" id="UP000004080"/>
    </source>
</evidence>
<dbReference type="PANTHER" id="PTHR47053:SF1">
    <property type="entry name" value="MUREIN DD-ENDOPEPTIDASE MEPH-RELATED"/>
    <property type="match status" value="1"/>
</dbReference>
<evidence type="ECO:0000256" key="4">
    <source>
        <dbReference type="ARBA" id="ARBA00022807"/>
    </source>
</evidence>
<dbReference type="PATRIC" id="fig|1196324.3.peg.3310"/>
<evidence type="ECO:0000256" key="2">
    <source>
        <dbReference type="ARBA" id="ARBA00022670"/>
    </source>
</evidence>
<feature type="domain" description="NlpC/P60" evidence="5">
    <location>
        <begin position="29"/>
        <end position="148"/>
    </location>
</feature>
<sequence>MKKGLIASMLTMSLAVTGLVGGHSVDAKYTYREKAADIGKRYIGVKYKWGGTSPSGFDCSGFVGYSFKKAGKWVPRTTGDLYNRGSSVSKSNLKKGDMVFFHTYKRGASHVGIYLGGKKFVHAASNGVRVDSLTNSYWGPRFLKGKRM</sequence>
<name>I8UBM4_9BACL</name>
<dbReference type="Gene3D" id="3.90.1720.10">
    <property type="entry name" value="endopeptidase domain like (from Nostoc punctiforme)"/>
    <property type="match status" value="1"/>
</dbReference>
<protein>
    <submittedName>
        <fullName evidence="6">NLP/P60 protein</fullName>
    </submittedName>
</protein>
<keyword evidence="3" id="KW-0378">Hydrolase</keyword>
<dbReference type="eggNOG" id="COG0791">
    <property type="taxonomic scope" value="Bacteria"/>
</dbReference>
<dbReference type="SUPFAM" id="SSF54001">
    <property type="entry name" value="Cysteine proteinases"/>
    <property type="match status" value="1"/>
</dbReference>
<dbReference type="PANTHER" id="PTHR47053">
    <property type="entry name" value="MUREIN DD-ENDOPEPTIDASE MEPH-RELATED"/>
    <property type="match status" value="1"/>
</dbReference>
<dbReference type="Pfam" id="PF00877">
    <property type="entry name" value="NLPC_P60"/>
    <property type="match status" value="1"/>
</dbReference>
<dbReference type="PROSITE" id="PS51935">
    <property type="entry name" value="NLPC_P60"/>
    <property type="match status" value="1"/>
</dbReference>
<evidence type="ECO:0000259" key="5">
    <source>
        <dbReference type="PROSITE" id="PS51935"/>
    </source>
</evidence>
<dbReference type="InterPro" id="IPR038765">
    <property type="entry name" value="Papain-like_cys_pep_sf"/>
</dbReference>
<organism evidence="6 7">
    <name type="scientific">Fictibacillus macauensis ZFHKF-1</name>
    <dbReference type="NCBI Taxonomy" id="1196324"/>
    <lineage>
        <taxon>Bacteria</taxon>
        <taxon>Bacillati</taxon>
        <taxon>Bacillota</taxon>
        <taxon>Bacilli</taxon>
        <taxon>Bacillales</taxon>
        <taxon>Fictibacillaceae</taxon>
        <taxon>Fictibacillus</taxon>
    </lineage>
</organism>
<evidence type="ECO:0000256" key="1">
    <source>
        <dbReference type="ARBA" id="ARBA00007074"/>
    </source>
</evidence>
<keyword evidence="2" id="KW-0645">Protease</keyword>
<dbReference type="MEROPS" id="C40.006"/>
<gene>
    <name evidence="6" type="ORF">A374_16178</name>
</gene>
<dbReference type="EMBL" id="AKKV01000036">
    <property type="protein sequence ID" value="EIT84340.1"/>
    <property type="molecule type" value="Genomic_DNA"/>
</dbReference>
<evidence type="ECO:0000313" key="6">
    <source>
        <dbReference type="EMBL" id="EIT84340.1"/>
    </source>
</evidence>
<dbReference type="GO" id="GO:0006508">
    <property type="term" value="P:proteolysis"/>
    <property type="evidence" value="ECO:0007669"/>
    <property type="project" value="UniProtKB-KW"/>
</dbReference>
<dbReference type="Proteomes" id="UP000004080">
    <property type="component" value="Unassembled WGS sequence"/>
</dbReference>
<proteinExistence type="inferred from homology"/>
<keyword evidence="7" id="KW-1185">Reference proteome</keyword>
<reference evidence="6 7" key="1">
    <citation type="journal article" date="2012" name="J. Bacteriol.">
        <title>Genome of Bacillus macauensis ZFHKF-1, a Long-Chain-Forming Bacterium.</title>
        <authorList>
            <person name="Cai L."/>
            <person name="Zhang T."/>
        </authorList>
    </citation>
    <scope>NUCLEOTIDE SEQUENCE [LARGE SCALE GENOMIC DNA]</scope>
    <source>
        <strain evidence="6 7">ZFHKF-1</strain>
    </source>
</reference>
<dbReference type="InterPro" id="IPR051202">
    <property type="entry name" value="Peptidase_C40"/>
</dbReference>
<dbReference type="InterPro" id="IPR000064">
    <property type="entry name" value="NLP_P60_dom"/>
</dbReference>
<comment type="caution">
    <text evidence="6">The sequence shown here is derived from an EMBL/GenBank/DDBJ whole genome shotgun (WGS) entry which is preliminary data.</text>
</comment>
<accession>I8UBM4</accession>
<dbReference type="OrthoDB" id="9813368at2"/>
<dbReference type="RefSeq" id="WP_007203308.1">
    <property type="nucleotide sequence ID" value="NZ_AKKV01000036.1"/>
</dbReference>